<accession>A0ABS6JRY8</accession>
<dbReference type="NCBIfam" id="TIGR00724">
    <property type="entry name" value="urea_amlyse_rel"/>
    <property type="match status" value="1"/>
</dbReference>
<sequence length="325" mass="35919">MQREYDQMVFEVMESGLHTTVQDLGRYGYQQYGISPAGAMDDVSYQLGNILLGNPRNAASLEITMVGPTLKALKDTIISITGANLSPSLDGKTVDMWRNILVEKGQTLRFGKPVAGARAYLAVIGGIHVPEVMGSKSTYVKGNFGGMNGRPLAERDIVEASNVPTDYKSMTRKKLSKDAQPSFLGKIRVVQGPQWDHFTEGAIHDFLNSPFTITNQSDRMGYRLQGNMGIALRDQGRKEMITDPVAKGSIQVPKNGSPIILMSDRQTTGGYPKIANVISAELYKVAQRLPGEQIVFEKVSVVEAQRQWRNREKLFRQLELGVALR</sequence>
<proteinExistence type="predicted"/>
<organism evidence="5 6">
    <name type="scientific">Evansella alkalicola</name>
    <dbReference type="NCBI Taxonomy" id="745819"/>
    <lineage>
        <taxon>Bacteria</taxon>
        <taxon>Bacillati</taxon>
        <taxon>Bacillota</taxon>
        <taxon>Bacilli</taxon>
        <taxon>Bacillales</taxon>
        <taxon>Bacillaceae</taxon>
        <taxon>Evansella</taxon>
    </lineage>
</organism>
<dbReference type="Gene3D" id="2.40.100.10">
    <property type="entry name" value="Cyclophilin-like"/>
    <property type="match status" value="1"/>
</dbReference>
<dbReference type="EMBL" id="JAHQCR010000008">
    <property type="protein sequence ID" value="MBU9719940.1"/>
    <property type="molecule type" value="Genomic_DNA"/>
</dbReference>
<dbReference type="SMART" id="SM00797">
    <property type="entry name" value="AHS2"/>
    <property type="match status" value="1"/>
</dbReference>
<protein>
    <submittedName>
        <fullName evidence="5">Biotin-dependent carboxyltransferase family protein</fullName>
    </submittedName>
</protein>
<evidence type="ECO:0000313" key="5">
    <source>
        <dbReference type="EMBL" id="MBU9719940.1"/>
    </source>
</evidence>
<evidence type="ECO:0000256" key="2">
    <source>
        <dbReference type="ARBA" id="ARBA00022801"/>
    </source>
</evidence>
<name>A0ABS6JRY8_9BACI</name>
<dbReference type="InterPro" id="IPR003778">
    <property type="entry name" value="CT_A_B"/>
</dbReference>
<comment type="caution">
    <text evidence="5">The sequence shown here is derived from an EMBL/GenBank/DDBJ whole genome shotgun (WGS) entry which is preliminary data.</text>
</comment>
<evidence type="ECO:0000259" key="4">
    <source>
        <dbReference type="SMART" id="SM00797"/>
    </source>
</evidence>
<keyword evidence="2" id="KW-0378">Hydrolase</keyword>
<evidence type="ECO:0000313" key="6">
    <source>
        <dbReference type="Proteomes" id="UP000790580"/>
    </source>
</evidence>
<evidence type="ECO:0000256" key="3">
    <source>
        <dbReference type="ARBA" id="ARBA00022840"/>
    </source>
</evidence>
<evidence type="ECO:0000256" key="1">
    <source>
        <dbReference type="ARBA" id="ARBA00022741"/>
    </source>
</evidence>
<reference evidence="5 6" key="1">
    <citation type="submission" date="2021-06" db="EMBL/GenBank/DDBJ databases">
        <title>Bacillus sp. RD4P76, an endophyte from a halophyte.</title>
        <authorList>
            <person name="Sun J.-Q."/>
        </authorList>
    </citation>
    <scope>NUCLEOTIDE SEQUENCE [LARGE SCALE GENOMIC DNA]</scope>
    <source>
        <strain evidence="5 6">JCM 17098</strain>
    </source>
</reference>
<dbReference type="SUPFAM" id="SSF50891">
    <property type="entry name" value="Cyclophilin-like"/>
    <property type="match status" value="1"/>
</dbReference>
<dbReference type="Pfam" id="PF02626">
    <property type="entry name" value="CT_A_B"/>
    <property type="match status" value="1"/>
</dbReference>
<feature type="domain" description="Carboxyltransferase" evidence="4">
    <location>
        <begin position="31"/>
        <end position="314"/>
    </location>
</feature>
<dbReference type="PANTHER" id="PTHR43309:SF5">
    <property type="entry name" value="5-OXOPROLINASE SUBUNIT C"/>
    <property type="match status" value="1"/>
</dbReference>
<keyword evidence="3" id="KW-0067">ATP-binding</keyword>
<dbReference type="Proteomes" id="UP000790580">
    <property type="component" value="Unassembled WGS sequence"/>
</dbReference>
<gene>
    <name evidence="5" type="ORF">KS407_00620</name>
</gene>
<dbReference type="InterPro" id="IPR052708">
    <property type="entry name" value="PxpC"/>
</dbReference>
<keyword evidence="1" id="KW-0547">Nucleotide-binding</keyword>
<dbReference type="InterPro" id="IPR029000">
    <property type="entry name" value="Cyclophilin-like_dom_sf"/>
</dbReference>
<dbReference type="PANTHER" id="PTHR43309">
    <property type="entry name" value="5-OXOPROLINASE SUBUNIT C"/>
    <property type="match status" value="1"/>
</dbReference>
<keyword evidence="6" id="KW-1185">Reference proteome</keyword>